<accession>A0AAE0HWG8</accession>
<reference evidence="2" key="2">
    <citation type="submission" date="2023-06" db="EMBL/GenBank/DDBJ databases">
        <authorList>
            <consortium name="Lawrence Berkeley National Laboratory"/>
            <person name="Haridas S."/>
            <person name="Hensen N."/>
            <person name="Bonometti L."/>
            <person name="Westerberg I."/>
            <person name="Brannstrom I.O."/>
            <person name="Guillou S."/>
            <person name="Cros-Aarteil S."/>
            <person name="Calhoun S."/>
            <person name="Kuo A."/>
            <person name="Mondo S."/>
            <person name="Pangilinan J."/>
            <person name="Riley R."/>
            <person name="Labutti K."/>
            <person name="Andreopoulos B."/>
            <person name="Lipzen A."/>
            <person name="Chen C."/>
            <person name="Yanf M."/>
            <person name="Daum C."/>
            <person name="Ng V."/>
            <person name="Clum A."/>
            <person name="Steindorff A."/>
            <person name="Ohm R."/>
            <person name="Martin F."/>
            <person name="Silar P."/>
            <person name="Natvig D."/>
            <person name="Lalanne C."/>
            <person name="Gautier V."/>
            <person name="Ament-Velasquez S.L."/>
            <person name="Kruys A."/>
            <person name="Hutchinson M.I."/>
            <person name="Powell A.J."/>
            <person name="Barry K."/>
            <person name="Miller A.N."/>
            <person name="Grigoriev I.V."/>
            <person name="Debuchy R."/>
            <person name="Gladieux P."/>
            <person name="Thoren M.H."/>
            <person name="Johannesson H."/>
        </authorList>
    </citation>
    <scope>NUCLEOTIDE SEQUENCE</scope>
    <source>
        <strain evidence="2">CBS 118394</strain>
    </source>
</reference>
<feature type="region of interest" description="Disordered" evidence="1">
    <location>
        <begin position="36"/>
        <end position="68"/>
    </location>
</feature>
<protein>
    <submittedName>
        <fullName evidence="2">Uncharacterized protein</fullName>
    </submittedName>
</protein>
<comment type="caution">
    <text evidence="2">The sequence shown here is derived from an EMBL/GenBank/DDBJ whole genome shotgun (WGS) entry which is preliminary data.</text>
</comment>
<evidence type="ECO:0000313" key="3">
    <source>
        <dbReference type="Proteomes" id="UP001283341"/>
    </source>
</evidence>
<dbReference type="AlphaFoldDB" id="A0AAE0HWG8"/>
<evidence type="ECO:0000313" key="2">
    <source>
        <dbReference type="EMBL" id="KAK3314198.1"/>
    </source>
</evidence>
<proteinExistence type="predicted"/>
<gene>
    <name evidence="2" type="ORF">B0H66DRAFT_373781</name>
</gene>
<dbReference type="EMBL" id="JAUEDM010000007">
    <property type="protein sequence ID" value="KAK3314198.1"/>
    <property type="molecule type" value="Genomic_DNA"/>
</dbReference>
<keyword evidence="3" id="KW-1185">Reference proteome</keyword>
<dbReference type="PROSITE" id="PS51257">
    <property type="entry name" value="PROKAR_LIPOPROTEIN"/>
    <property type="match status" value="1"/>
</dbReference>
<dbReference type="Proteomes" id="UP001283341">
    <property type="component" value="Unassembled WGS sequence"/>
</dbReference>
<name>A0AAE0HWG8_9PEZI</name>
<reference evidence="2" key="1">
    <citation type="journal article" date="2023" name="Mol. Phylogenet. Evol.">
        <title>Genome-scale phylogeny and comparative genomics of the fungal order Sordariales.</title>
        <authorList>
            <person name="Hensen N."/>
            <person name="Bonometti L."/>
            <person name="Westerberg I."/>
            <person name="Brannstrom I.O."/>
            <person name="Guillou S."/>
            <person name="Cros-Aarteil S."/>
            <person name="Calhoun S."/>
            <person name="Haridas S."/>
            <person name="Kuo A."/>
            <person name="Mondo S."/>
            <person name="Pangilinan J."/>
            <person name="Riley R."/>
            <person name="LaButti K."/>
            <person name="Andreopoulos B."/>
            <person name="Lipzen A."/>
            <person name="Chen C."/>
            <person name="Yan M."/>
            <person name="Daum C."/>
            <person name="Ng V."/>
            <person name="Clum A."/>
            <person name="Steindorff A."/>
            <person name="Ohm R.A."/>
            <person name="Martin F."/>
            <person name="Silar P."/>
            <person name="Natvig D.O."/>
            <person name="Lalanne C."/>
            <person name="Gautier V."/>
            <person name="Ament-Velasquez S.L."/>
            <person name="Kruys A."/>
            <person name="Hutchinson M.I."/>
            <person name="Powell A.J."/>
            <person name="Barry K."/>
            <person name="Miller A.N."/>
            <person name="Grigoriev I.V."/>
            <person name="Debuchy R."/>
            <person name="Gladieux P."/>
            <person name="Hiltunen Thoren M."/>
            <person name="Johannesson H."/>
        </authorList>
    </citation>
    <scope>NUCLEOTIDE SEQUENCE</scope>
    <source>
        <strain evidence="2">CBS 118394</strain>
    </source>
</reference>
<sequence>MQHCRVSVLPPGGSGQGCRGGQNVCCTASDGTADKRRSLIRNQSPLRAPGQDGMPRPELQGPETSLGPSQWSLLARQGAMTASTGGVKCLINSSLVAPSESSEESTPCASDWRLQDVASFVGTIGLGMPNAQERSMVETRFLKNLEVGRVTYAWVPCGSRSILGLCEEE</sequence>
<evidence type="ECO:0000256" key="1">
    <source>
        <dbReference type="SAM" id="MobiDB-lite"/>
    </source>
</evidence>
<organism evidence="2 3">
    <name type="scientific">Apodospora peruviana</name>
    <dbReference type="NCBI Taxonomy" id="516989"/>
    <lineage>
        <taxon>Eukaryota</taxon>
        <taxon>Fungi</taxon>
        <taxon>Dikarya</taxon>
        <taxon>Ascomycota</taxon>
        <taxon>Pezizomycotina</taxon>
        <taxon>Sordariomycetes</taxon>
        <taxon>Sordariomycetidae</taxon>
        <taxon>Sordariales</taxon>
        <taxon>Lasiosphaeriaceae</taxon>
        <taxon>Apodospora</taxon>
    </lineage>
</organism>